<keyword evidence="1" id="KW-0812">Transmembrane</keyword>
<dbReference type="Pfam" id="PF09933">
    <property type="entry name" value="DUF2165"/>
    <property type="match status" value="1"/>
</dbReference>
<keyword evidence="1" id="KW-0472">Membrane</keyword>
<dbReference type="Proteomes" id="UP000381693">
    <property type="component" value="Unassembled WGS sequence"/>
</dbReference>
<dbReference type="AlphaFoldDB" id="A0A5E6MBG7"/>
<dbReference type="RefSeq" id="WP_142525338.1">
    <property type="nucleotide sequence ID" value="NZ_CABFUZ020000134.1"/>
</dbReference>
<accession>A0A5E6MBG7</accession>
<feature type="transmembrane region" description="Helical" evidence="1">
    <location>
        <begin position="69"/>
        <end position="89"/>
    </location>
</feature>
<evidence type="ECO:0000256" key="1">
    <source>
        <dbReference type="SAM" id="Phobius"/>
    </source>
</evidence>
<sequence length="179" mass="19887">MPFSLLVLRASKILLPLLIGIYFFLAAIDNIEDPSANWIYLVHVLSMDTVPGDSSLGWRALHSPHACRLIFGGLVAWELVTALLCMAGTVQLLRAWSGNSQEFVRAKSWAVLGLTCGLIEWLFFFLILAGEWFQIWRSPLSTALDVAARMFAVTALSLLYLTQPEGSPESRPPERNHSS</sequence>
<comment type="caution">
    <text evidence="2">The sequence shown here is derived from an EMBL/GenBank/DDBJ whole genome shotgun (WGS) entry which is preliminary data.</text>
</comment>
<gene>
    <name evidence="2" type="ORF">MAMC_01325</name>
</gene>
<feature type="transmembrane region" description="Helical" evidence="1">
    <location>
        <begin position="109"/>
        <end position="130"/>
    </location>
</feature>
<protein>
    <submittedName>
        <fullName evidence="2">Uncharacterized protein</fullName>
    </submittedName>
</protein>
<evidence type="ECO:0000313" key="3">
    <source>
        <dbReference type="Proteomes" id="UP000381693"/>
    </source>
</evidence>
<organism evidence="2 3">
    <name type="scientific">Methylacidimicrobium cyclopophantes</name>
    <dbReference type="NCBI Taxonomy" id="1041766"/>
    <lineage>
        <taxon>Bacteria</taxon>
        <taxon>Pseudomonadati</taxon>
        <taxon>Verrucomicrobiota</taxon>
        <taxon>Methylacidimicrobium</taxon>
    </lineage>
</organism>
<dbReference type="InterPro" id="IPR018681">
    <property type="entry name" value="DUF2165_transmembrane"/>
</dbReference>
<feature type="transmembrane region" description="Helical" evidence="1">
    <location>
        <begin position="6"/>
        <end position="28"/>
    </location>
</feature>
<dbReference type="EMBL" id="CABFUZ020000134">
    <property type="protein sequence ID" value="VVM06902.1"/>
    <property type="molecule type" value="Genomic_DNA"/>
</dbReference>
<proteinExistence type="predicted"/>
<evidence type="ECO:0000313" key="2">
    <source>
        <dbReference type="EMBL" id="VVM06902.1"/>
    </source>
</evidence>
<name>A0A5E6MBG7_9BACT</name>
<keyword evidence="3" id="KW-1185">Reference proteome</keyword>
<keyword evidence="1" id="KW-1133">Transmembrane helix</keyword>
<reference evidence="2" key="1">
    <citation type="submission" date="2019-09" db="EMBL/GenBank/DDBJ databases">
        <authorList>
            <person name="Cremers G."/>
        </authorList>
    </citation>
    <scope>NUCLEOTIDE SEQUENCE [LARGE SCALE GENOMIC DNA]</scope>
    <source>
        <strain evidence="2">3B</strain>
    </source>
</reference>
<dbReference type="OrthoDB" id="7618855at2"/>